<proteinExistence type="predicted"/>
<evidence type="ECO:0000256" key="1">
    <source>
        <dbReference type="SAM" id="MobiDB-lite"/>
    </source>
</evidence>
<reference evidence="2" key="1">
    <citation type="submission" date="2020-05" db="EMBL/GenBank/DDBJ databases">
        <authorList>
            <person name="Chiriac C."/>
            <person name="Salcher M."/>
            <person name="Ghai R."/>
            <person name="Kavagutti S V."/>
        </authorList>
    </citation>
    <scope>NUCLEOTIDE SEQUENCE</scope>
</reference>
<sequence>MKNRLNLSADEIALTIAGLESLIATRGQNLTGDESTMTYDLLDYLDSVLSAIADGRDPSDIEYEVEFEEDFEDSGESATKTPPTKH</sequence>
<accession>A0A6J7WWB4</accession>
<organism evidence="2">
    <name type="scientific">uncultured Caudovirales phage</name>
    <dbReference type="NCBI Taxonomy" id="2100421"/>
    <lineage>
        <taxon>Viruses</taxon>
        <taxon>Duplodnaviria</taxon>
        <taxon>Heunggongvirae</taxon>
        <taxon>Uroviricota</taxon>
        <taxon>Caudoviricetes</taxon>
        <taxon>Peduoviridae</taxon>
        <taxon>Maltschvirus</taxon>
        <taxon>Maltschvirus maltsch</taxon>
    </lineage>
</organism>
<evidence type="ECO:0000313" key="2">
    <source>
        <dbReference type="EMBL" id="CAB5221128.1"/>
    </source>
</evidence>
<protein>
    <submittedName>
        <fullName evidence="2">Uncharacterized protein</fullName>
    </submittedName>
</protein>
<gene>
    <name evidence="2" type="ORF">UFOVP244_87</name>
</gene>
<name>A0A6J7WWB4_9CAUD</name>
<dbReference type="EMBL" id="LR798292">
    <property type="protein sequence ID" value="CAB5221128.1"/>
    <property type="molecule type" value="Genomic_DNA"/>
</dbReference>
<feature type="region of interest" description="Disordered" evidence="1">
    <location>
        <begin position="67"/>
        <end position="86"/>
    </location>
</feature>